<gene>
    <name evidence="2" type="ORF">B296_00003749</name>
</gene>
<protein>
    <submittedName>
        <fullName evidence="2">Uncharacterized protein</fullName>
    </submittedName>
</protein>
<evidence type="ECO:0000313" key="2">
    <source>
        <dbReference type="EMBL" id="RRT72947.1"/>
    </source>
</evidence>
<dbReference type="Proteomes" id="UP000287651">
    <property type="component" value="Unassembled WGS sequence"/>
</dbReference>
<reference evidence="2 3" key="1">
    <citation type="journal article" date="2014" name="Agronomy (Basel)">
        <title>A Draft Genome Sequence for Ensete ventricosum, the Drought-Tolerant Tree Against Hunger.</title>
        <authorList>
            <person name="Harrison J."/>
            <person name="Moore K.A."/>
            <person name="Paszkiewicz K."/>
            <person name="Jones T."/>
            <person name="Grant M."/>
            <person name="Ambacheew D."/>
            <person name="Muzemil S."/>
            <person name="Studholme D.J."/>
        </authorList>
    </citation>
    <scope>NUCLEOTIDE SEQUENCE [LARGE SCALE GENOMIC DNA]</scope>
</reference>
<accession>A0A427A9N9</accession>
<feature type="region of interest" description="Disordered" evidence="1">
    <location>
        <begin position="1"/>
        <end position="23"/>
    </location>
</feature>
<dbReference type="EMBL" id="AMZH03003243">
    <property type="protein sequence ID" value="RRT72947.1"/>
    <property type="molecule type" value="Genomic_DNA"/>
</dbReference>
<comment type="caution">
    <text evidence="2">The sequence shown here is derived from an EMBL/GenBank/DDBJ whole genome shotgun (WGS) entry which is preliminary data.</text>
</comment>
<name>A0A427A9N9_ENSVE</name>
<organism evidence="2 3">
    <name type="scientific">Ensete ventricosum</name>
    <name type="common">Abyssinian banana</name>
    <name type="synonym">Musa ensete</name>
    <dbReference type="NCBI Taxonomy" id="4639"/>
    <lineage>
        <taxon>Eukaryota</taxon>
        <taxon>Viridiplantae</taxon>
        <taxon>Streptophyta</taxon>
        <taxon>Embryophyta</taxon>
        <taxon>Tracheophyta</taxon>
        <taxon>Spermatophyta</taxon>
        <taxon>Magnoliopsida</taxon>
        <taxon>Liliopsida</taxon>
        <taxon>Zingiberales</taxon>
        <taxon>Musaceae</taxon>
        <taxon>Ensete</taxon>
    </lineage>
</organism>
<proteinExistence type="predicted"/>
<evidence type="ECO:0000256" key="1">
    <source>
        <dbReference type="SAM" id="MobiDB-lite"/>
    </source>
</evidence>
<dbReference type="AlphaFoldDB" id="A0A427A9N9"/>
<sequence>MLEACRFTGGGAPSVLQSRGRSRRNRSALIVPFKSRHVRSRDRLCSTRVIFVTGRDAKSGFYATRHVSVN</sequence>
<evidence type="ECO:0000313" key="3">
    <source>
        <dbReference type="Proteomes" id="UP000287651"/>
    </source>
</evidence>
<feature type="non-terminal residue" evidence="2">
    <location>
        <position position="70"/>
    </location>
</feature>